<organism evidence="2 3">
    <name type="scientific">Pleurodeles waltl</name>
    <name type="common">Iberian ribbed newt</name>
    <dbReference type="NCBI Taxonomy" id="8319"/>
    <lineage>
        <taxon>Eukaryota</taxon>
        <taxon>Metazoa</taxon>
        <taxon>Chordata</taxon>
        <taxon>Craniata</taxon>
        <taxon>Vertebrata</taxon>
        <taxon>Euteleostomi</taxon>
        <taxon>Amphibia</taxon>
        <taxon>Batrachia</taxon>
        <taxon>Caudata</taxon>
        <taxon>Salamandroidea</taxon>
        <taxon>Salamandridae</taxon>
        <taxon>Pleurodelinae</taxon>
        <taxon>Pleurodeles</taxon>
    </lineage>
</organism>
<protein>
    <submittedName>
        <fullName evidence="2">Uncharacterized protein</fullName>
    </submittedName>
</protein>
<keyword evidence="3" id="KW-1185">Reference proteome</keyword>
<accession>A0AAV7NFX4</accession>
<gene>
    <name evidence="2" type="ORF">NDU88_003116</name>
</gene>
<proteinExistence type="predicted"/>
<dbReference type="AlphaFoldDB" id="A0AAV7NFX4"/>
<dbReference type="PANTHER" id="PTHR35558:SF1">
    <property type="entry name" value="ENDONUCLEASE_EXONUCLEASE_PHOSPHATASE DOMAIN-CONTAINING PROTEIN"/>
    <property type="match status" value="1"/>
</dbReference>
<reference evidence="2" key="1">
    <citation type="journal article" date="2022" name="bioRxiv">
        <title>Sequencing and chromosome-scale assembly of the giantPleurodeles waltlgenome.</title>
        <authorList>
            <person name="Brown T."/>
            <person name="Elewa A."/>
            <person name="Iarovenko S."/>
            <person name="Subramanian E."/>
            <person name="Araus A.J."/>
            <person name="Petzold A."/>
            <person name="Susuki M."/>
            <person name="Suzuki K.-i.T."/>
            <person name="Hayashi T."/>
            <person name="Toyoda A."/>
            <person name="Oliveira C."/>
            <person name="Osipova E."/>
            <person name="Leigh N.D."/>
            <person name="Simon A."/>
            <person name="Yun M.H."/>
        </authorList>
    </citation>
    <scope>NUCLEOTIDE SEQUENCE</scope>
    <source>
        <strain evidence="2">20211129_DDA</strain>
        <tissue evidence="2">Liver</tissue>
    </source>
</reference>
<feature type="region of interest" description="Disordered" evidence="1">
    <location>
        <begin position="30"/>
        <end position="82"/>
    </location>
</feature>
<evidence type="ECO:0000313" key="3">
    <source>
        <dbReference type="Proteomes" id="UP001066276"/>
    </source>
</evidence>
<evidence type="ECO:0000313" key="2">
    <source>
        <dbReference type="EMBL" id="KAJ1114886.1"/>
    </source>
</evidence>
<evidence type="ECO:0000256" key="1">
    <source>
        <dbReference type="SAM" id="MobiDB-lite"/>
    </source>
</evidence>
<sequence>MTRGQGVSWGWAWQDRLGVAGPVGRAARGFCAREPEEHQSANGEARKSGESVVPPAKRKRSQRATVGNKLKGAKKDTADSNLAEVPAALQKDSGTRRTKTDILEQEVAGASGEPRVAGCHPTTATMRPELSQTGQPAMTVSCGPTPGASGQGLQVGLGKMMEAMHSFMASAKALASQGTDDKGSSSTRACAGQVWGQGSNSPPKGHGEVQVQGVEGSVGPATDALAGASGQRAVVRLDPPLLSGRSSLAWRVPVEARERIWNREFIDIFSLLTFAKEGADITVPTKEVEKNKWKRKVKPEESIENWLEAFAMLSTMLRFPEQGPALCKYNRVIYEEYTRNGGTGWLNYDREFRQKMEQAPDMAWDCHEIELWVHLLRSVQDLGVSGEVEERRASIKRIGRWQSARYKLYIRTLDTKGG</sequence>
<dbReference type="Proteomes" id="UP001066276">
    <property type="component" value="Chromosome 8"/>
</dbReference>
<name>A0AAV7NFX4_PLEWA</name>
<dbReference type="EMBL" id="JANPWB010000012">
    <property type="protein sequence ID" value="KAJ1114886.1"/>
    <property type="molecule type" value="Genomic_DNA"/>
</dbReference>
<feature type="compositionally biased region" description="Basic and acidic residues" evidence="1">
    <location>
        <begin position="31"/>
        <end position="49"/>
    </location>
</feature>
<comment type="caution">
    <text evidence="2">The sequence shown here is derived from an EMBL/GenBank/DDBJ whole genome shotgun (WGS) entry which is preliminary data.</text>
</comment>
<dbReference type="PANTHER" id="PTHR35558">
    <property type="entry name" value="SGNH_HYDRO DOMAIN-CONTAINING PROTEIN"/>
    <property type="match status" value="1"/>
</dbReference>